<dbReference type="CDD" id="cd00303">
    <property type="entry name" value="retropepsin_like"/>
    <property type="match status" value="1"/>
</dbReference>
<evidence type="ECO:0000313" key="2">
    <source>
        <dbReference type="RefSeq" id="XP_040934487.1"/>
    </source>
</evidence>
<proteinExistence type="predicted"/>
<name>A0ABM2YXT6_GOSHI</name>
<dbReference type="Gene3D" id="3.10.10.10">
    <property type="entry name" value="HIV Type 1 Reverse Transcriptase, subunit A, domain 1"/>
    <property type="match status" value="1"/>
</dbReference>
<gene>
    <name evidence="2" type="primary">LOC121208025</name>
</gene>
<organism evidence="1 2">
    <name type="scientific">Gossypium hirsutum</name>
    <name type="common">Upland cotton</name>
    <name type="synonym">Gossypium mexicanum</name>
    <dbReference type="NCBI Taxonomy" id="3635"/>
    <lineage>
        <taxon>Eukaryota</taxon>
        <taxon>Viridiplantae</taxon>
        <taxon>Streptophyta</taxon>
        <taxon>Embryophyta</taxon>
        <taxon>Tracheophyta</taxon>
        <taxon>Spermatophyta</taxon>
        <taxon>Magnoliopsida</taxon>
        <taxon>eudicotyledons</taxon>
        <taxon>Gunneridae</taxon>
        <taxon>Pentapetalae</taxon>
        <taxon>rosids</taxon>
        <taxon>malvids</taxon>
        <taxon>Malvales</taxon>
        <taxon>Malvaceae</taxon>
        <taxon>Malvoideae</taxon>
        <taxon>Gossypium</taxon>
    </lineage>
</organism>
<dbReference type="PANTHER" id="PTHR15503">
    <property type="entry name" value="LDOC1 RELATED"/>
    <property type="match status" value="1"/>
</dbReference>
<sequence>MGRGHRAPGRCTNQTEVRQSALAYAARCQEDRDALDVITCSTHFYVASSISENLGISIECNSSEINVLSPLGQFVQVNRRYRNVLLEVQGTVLLANLMELPFWEFDLIFGMDCERQYYFSNVISTLVAGKLVRKGCEAYLAYVSVSVSKNSSVRDIRTVREFSDVFTEELPALVSIASYCMASKELIKLEAQLQELLDRGFIRPSMSP</sequence>
<dbReference type="PANTHER" id="PTHR15503:SF45">
    <property type="entry name" value="RNA-DIRECTED DNA POLYMERASE HOMOLOG"/>
    <property type="match status" value="1"/>
</dbReference>
<reference evidence="2" key="2">
    <citation type="submission" date="2025-08" db="UniProtKB">
        <authorList>
            <consortium name="RefSeq"/>
        </authorList>
    </citation>
    <scope>IDENTIFICATION</scope>
</reference>
<keyword evidence="1" id="KW-1185">Reference proteome</keyword>
<dbReference type="RefSeq" id="XP_040934487.1">
    <property type="nucleotide sequence ID" value="XM_041078553.1"/>
</dbReference>
<accession>A0ABM2YXT6</accession>
<reference evidence="1" key="1">
    <citation type="journal article" date="2020" name="Nat. Genet.">
        <title>Genomic diversifications of five Gossypium allopolyploid species and their impact on cotton improvement.</title>
        <authorList>
            <person name="Chen Z.J."/>
            <person name="Sreedasyam A."/>
            <person name="Ando A."/>
            <person name="Song Q."/>
            <person name="De Santiago L.M."/>
            <person name="Hulse-Kemp A.M."/>
            <person name="Ding M."/>
            <person name="Ye W."/>
            <person name="Kirkbride R.C."/>
            <person name="Jenkins J."/>
            <person name="Plott C."/>
            <person name="Lovell J."/>
            <person name="Lin Y.M."/>
            <person name="Vaughn R."/>
            <person name="Liu B."/>
            <person name="Simpson S."/>
            <person name="Scheffler B.E."/>
            <person name="Wen L."/>
            <person name="Saski C.A."/>
            <person name="Grover C.E."/>
            <person name="Hu G."/>
            <person name="Conover J.L."/>
            <person name="Carlson J.W."/>
            <person name="Shu S."/>
            <person name="Boston L.B."/>
            <person name="Williams M."/>
            <person name="Peterson D.G."/>
            <person name="McGee K."/>
            <person name="Jones D.C."/>
            <person name="Wendel J.F."/>
            <person name="Stelly D.M."/>
            <person name="Grimwood J."/>
            <person name="Schmutz J."/>
        </authorList>
    </citation>
    <scope>NUCLEOTIDE SEQUENCE [LARGE SCALE GENOMIC DNA]</scope>
    <source>
        <strain evidence="1">cv. TM-1</strain>
    </source>
</reference>
<evidence type="ECO:0000313" key="1">
    <source>
        <dbReference type="Proteomes" id="UP000818029"/>
    </source>
</evidence>
<dbReference type="Pfam" id="PF08284">
    <property type="entry name" value="RVP_2"/>
    <property type="match status" value="1"/>
</dbReference>
<dbReference type="InterPro" id="IPR032567">
    <property type="entry name" value="RTL1-rel"/>
</dbReference>
<dbReference type="GeneID" id="121208025"/>
<dbReference type="Proteomes" id="UP000818029">
    <property type="component" value="Chromosome A10"/>
</dbReference>
<protein>
    <submittedName>
        <fullName evidence="2">Uncharacterized protein</fullName>
    </submittedName>
</protein>